<evidence type="ECO:0000313" key="7">
    <source>
        <dbReference type="Proteomes" id="UP001499851"/>
    </source>
</evidence>
<evidence type="ECO:0000256" key="2">
    <source>
        <dbReference type="ARBA" id="ARBA00023125"/>
    </source>
</evidence>
<dbReference type="InterPro" id="IPR014710">
    <property type="entry name" value="RmlC-like_jellyroll"/>
</dbReference>
<dbReference type="InterPro" id="IPR018490">
    <property type="entry name" value="cNMP-bd_dom_sf"/>
</dbReference>
<keyword evidence="2" id="KW-0238">DNA-binding</keyword>
<organism evidence="6 7">
    <name type="scientific">Glycomyces endophyticus</name>
    <dbReference type="NCBI Taxonomy" id="480996"/>
    <lineage>
        <taxon>Bacteria</taxon>
        <taxon>Bacillati</taxon>
        <taxon>Actinomycetota</taxon>
        <taxon>Actinomycetes</taxon>
        <taxon>Glycomycetales</taxon>
        <taxon>Glycomycetaceae</taxon>
        <taxon>Glycomyces</taxon>
    </lineage>
</organism>
<dbReference type="InterPro" id="IPR050397">
    <property type="entry name" value="Env_Response_Regulators"/>
</dbReference>
<dbReference type="SUPFAM" id="SSF51206">
    <property type="entry name" value="cAMP-binding domain-like"/>
    <property type="match status" value="1"/>
</dbReference>
<dbReference type="PROSITE" id="PS51063">
    <property type="entry name" value="HTH_CRP_2"/>
    <property type="match status" value="1"/>
</dbReference>
<keyword evidence="1" id="KW-0805">Transcription regulation</keyword>
<dbReference type="Gene3D" id="1.10.10.10">
    <property type="entry name" value="Winged helix-like DNA-binding domain superfamily/Winged helix DNA-binding domain"/>
    <property type="match status" value="1"/>
</dbReference>
<keyword evidence="3" id="KW-0804">Transcription</keyword>
<sequence length="226" mass="25087">MGDYTYESPILTEAELELLAPRAHRVAYPAGTDIVRRGDDSDFVLYLQSGHVKVLAGEPRSIVRIYKPGVVIGEFAILTGRLRTADLVALNQVEALQIPGEAWVEFVLDSKRAAFVMLRFLSEMVIERDHRQAESMTSSEHKIARGIQTLIETGIGRQTDDGLRIAGFTQSDLGSLSGLSRESAAVVLRRLREDKVLSTGRGYMVIHDLEALNRMVKQVKKPPLTD</sequence>
<evidence type="ECO:0000256" key="1">
    <source>
        <dbReference type="ARBA" id="ARBA00023015"/>
    </source>
</evidence>
<dbReference type="SMART" id="SM00100">
    <property type="entry name" value="cNMP"/>
    <property type="match status" value="1"/>
</dbReference>
<dbReference type="InterPro" id="IPR000595">
    <property type="entry name" value="cNMP-bd_dom"/>
</dbReference>
<proteinExistence type="predicted"/>
<dbReference type="CDD" id="cd00038">
    <property type="entry name" value="CAP_ED"/>
    <property type="match status" value="1"/>
</dbReference>
<dbReference type="Pfam" id="PF13545">
    <property type="entry name" value="HTH_Crp_2"/>
    <property type="match status" value="1"/>
</dbReference>
<dbReference type="RefSeq" id="WP_344481977.1">
    <property type="nucleotide sequence ID" value="NZ_BAAAQF010000004.1"/>
</dbReference>
<feature type="domain" description="HTH crp-type" evidence="5">
    <location>
        <begin position="137"/>
        <end position="210"/>
    </location>
</feature>
<dbReference type="EMBL" id="BAAAQF010000004">
    <property type="protein sequence ID" value="GAA1664742.1"/>
    <property type="molecule type" value="Genomic_DNA"/>
</dbReference>
<dbReference type="InterPro" id="IPR036388">
    <property type="entry name" value="WH-like_DNA-bd_sf"/>
</dbReference>
<evidence type="ECO:0000259" key="4">
    <source>
        <dbReference type="PROSITE" id="PS50042"/>
    </source>
</evidence>
<gene>
    <name evidence="6" type="ORF">GCM10009830_07850</name>
</gene>
<evidence type="ECO:0000259" key="5">
    <source>
        <dbReference type="PROSITE" id="PS51063"/>
    </source>
</evidence>
<dbReference type="SMART" id="SM00419">
    <property type="entry name" value="HTH_CRP"/>
    <property type="match status" value="1"/>
</dbReference>
<dbReference type="Proteomes" id="UP001499851">
    <property type="component" value="Unassembled WGS sequence"/>
</dbReference>
<evidence type="ECO:0000313" key="6">
    <source>
        <dbReference type="EMBL" id="GAA1664742.1"/>
    </source>
</evidence>
<feature type="domain" description="Cyclic nucleotide-binding" evidence="4">
    <location>
        <begin position="11"/>
        <end position="107"/>
    </location>
</feature>
<evidence type="ECO:0000256" key="3">
    <source>
        <dbReference type="ARBA" id="ARBA00023163"/>
    </source>
</evidence>
<dbReference type="PROSITE" id="PS50042">
    <property type="entry name" value="CNMP_BINDING_3"/>
    <property type="match status" value="1"/>
</dbReference>
<dbReference type="PANTHER" id="PTHR24567:SF74">
    <property type="entry name" value="HTH-TYPE TRANSCRIPTIONAL REGULATOR ARCR"/>
    <property type="match status" value="1"/>
</dbReference>
<dbReference type="Pfam" id="PF00027">
    <property type="entry name" value="cNMP_binding"/>
    <property type="match status" value="1"/>
</dbReference>
<reference evidence="7" key="1">
    <citation type="journal article" date="2019" name="Int. J. Syst. Evol. Microbiol.">
        <title>The Global Catalogue of Microorganisms (GCM) 10K type strain sequencing project: providing services to taxonomists for standard genome sequencing and annotation.</title>
        <authorList>
            <consortium name="The Broad Institute Genomics Platform"/>
            <consortium name="The Broad Institute Genome Sequencing Center for Infectious Disease"/>
            <person name="Wu L."/>
            <person name="Ma J."/>
        </authorList>
    </citation>
    <scope>NUCLEOTIDE SEQUENCE [LARGE SCALE GENOMIC DNA]</scope>
    <source>
        <strain evidence="7">JCM 16001</strain>
    </source>
</reference>
<evidence type="ECO:0008006" key="8">
    <source>
        <dbReference type="Google" id="ProtNLM"/>
    </source>
</evidence>
<keyword evidence="7" id="KW-1185">Reference proteome</keyword>
<dbReference type="InterPro" id="IPR012318">
    <property type="entry name" value="HTH_CRP"/>
</dbReference>
<protein>
    <recommendedName>
        <fullName evidence="8">Crp/Fnr family transcriptional regulator</fullName>
    </recommendedName>
</protein>
<comment type="caution">
    <text evidence="6">The sequence shown here is derived from an EMBL/GenBank/DDBJ whole genome shotgun (WGS) entry which is preliminary data.</text>
</comment>
<name>A0ABP4RZ21_9ACTN</name>
<accession>A0ABP4RZ21</accession>
<dbReference type="SUPFAM" id="SSF46785">
    <property type="entry name" value="Winged helix' DNA-binding domain"/>
    <property type="match status" value="1"/>
</dbReference>
<dbReference type="PANTHER" id="PTHR24567">
    <property type="entry name" value="CRP FAMILY TRANSCRIPTIONAL REGULATORY PROTEIN"/>
    <property type="match status" value="1"/>
</dbReference>
<dbReference type="Gene3D" id="2.60.120.10">
    <property type="entry name" value="Jelly Rolls"/>
    <property type="match status" value="1"/>
</dbReference>
<dbReference type="InterPro" id="IPR036390">
    <property type="entry name" value="WH_DNA-bd_sf"/>
</dbReference>